<sequence>MPRLDITATRCEALFVSDLQHSQRPSAEQVRAAVVRTVRAYGAKDCVAKVAQQFGDHPDTAVARMRWARAAVAAAYTVRVTGWSTRTTICHLAAPALPPATAA</sequence>
<organism evidence="1 2">
    <name type="scientific">Phytohabitans flavus</name>
    <dbReference type="NCBI Taxonomy" id="1076124"/>
    <lineage>
        <taxon>Bacteria</taxon>
        <taxon>Bacillati</taxon>
        <taxon>Actinomycetota</taxon>
        <taxon>Actinomycetes</taxon>
        <taxon>Micromonosporales</taxon>
        <taxon>Micromonosporaceae</taxon>
    </lineage>
</organism>
<reference evidence="1 2" key="2">
    <citation type="submission" date="2020-03" db="EMBL/GenBank/DDBJ databases">
        <authorList>
            <person name="Ichikawa N."/>
            <person name="Kimura A."/>
            <person name="Kitahashi Y."/>
            <person name="Uohara A."/>
        </authorList>
    </citation>
    <scope>NUCLEOTIDE SEQUENCE [LARGE SCALE GENOMIC DNA]</scope>
    <source>
        <strain evidence="1 2">NBRC 107702</strain>
    </source>
</reference>
<gene>
    <name evidence="1" type="ORF">Pflav_086230</name>
</gene>
<dbReference type="RefSeq" id="WP_180201303.1">
    <property type="nucleotide sequence ID" value="NZ_AP022870.1"/>
</dbReference>
<dbReference type="KEGG" id="pfla:Pflav_086230"/>
<reference evidence="1 2" key="1">
    <citation type="submission" date="2020-03" db="EMBL/GenBank/DDBJ databases">
        <title>Whole genome shotgun sequence of Phytohabitans flavus NBRC 107702.</title>
        <authorList>
            <person name="Komaki H."/>
            <person name="Tamura T."/>
        </authorList>
    </citation>
    <scope>NUCLEOTIDE SEQUENCE [LARGE SCALE GENOMIC DNA]</scope>
    <source>
        <strain evidence="1 2">NBRC 107702</strain>
    </source>
</reference>
<dbReference type="Proteomes" id="UP000502508">
    <property type="component" value="Chromosome"/>
</dbReference>
<evidence type="ECO:0000313" key="2">
    <source>
        <dbReference type="Proteomes" id="UP000502508"/>
    </source>
</evidence>
<keyword evidence="2" id="KW-1185">Reference proteome</keyword>
<dbReference type="EMBL" id="AP022870">
    <property type="protein sequence ID" value="BCB82213.1"/>
    <property type="molecule type" value="Genomic_DNA"/>
</dbReference>
<proteinExistence type="predicted"/>
<name>A0A6F8Y863_9ACTN</name>
<accession>A0A6F8Y863</accession>
<protein>
    <submittedName>
        <fullName evidence="1">Uncharacterized protein</fullName>
    </submittedName>
</protein>
<evidence type="ECO:0000313" key="1">
    <source>
        <dbReference type="EMBL" id="BCB82213.1"/>
    </source>
</evidence>
<dbReference type="AlphaFoldDB" id="A0A6F8Y863"/>